<geneLocation type="plasmid" evidence="1 2">
    <name>pCRULAC1</name>
</geneLocation>
<sequence>MSYIDFFNAPQKNPVRGKLTFSDAELAKAIGSARFDINNRIPSYREFDGARRRMVCNQENKLTLNDTYRHLNDAGLRKSYTTYIVERFNRGSQIPDRLWRHLEWDAKEAICATPRGLRLELTPDSPTAMIFNAPMVKSLAMPSASS</sequence>
<reference evidence="1 2" key="1">
    <citation type="submission" date="2016-05" db="EMBL/GenBank/DDBJ databases">
        <title>Complete genome sequence of Corynebacterium crudilactis, a new Corynebacterium species isolated from raw cow's milk.</title>
        <authorList>
            <person name="Christian R."/>
            <person name="Zimmermann J."/>
            <person name="Lipski A."/>
            <person name="Kalinowski J."/>
        </authorList>
    </citation>
    <scope>NUCLEOTIDE SEQUENCE [LARGE SCALE GENOMIC DNA]</scope>
    <source>
        <strain evidence="1 2">JZ16</strain>
        <plasmid evidence="1 2">pCRULAC1</plasmid>
    </source>
</reference>
<gene>
    <name evidence="1" type="ORF">ccrud_14205</name>
</gene>
<organism evidence="1 2">
    <name type="scientific">Corynebacterium crudilactis</name>
    <dbReference type="NCBI Taxonomy" id="1652495"/>
    <lineage>
        <taxon>Bacteria</taxon>
        <taxon>Bacillati</taxon>
        <taxon>Actinomycetota</taxon>
        <taxon>Actinomycetes</taxon>
        <taxon>Mycobacteriales</taxon>
        <taxon>Corynebacteriaceae</taxon>
        <taxon>Corynebacterium</taxon>
    </lineage>
</organism>
<dbReference type="RefSeq" id="WP_066570229.1">
    <property type="nucleotide sequence ID" value="NZ_CP015623.1"/>
</dbReference>
<proteinExistence type="predicted"/>
<evidence type="ECO:0000313" key="2">
    <source>
        <dbReference type="Proteomes" id="UP000076929"/>
    </source>
</evidence>
<accession>A0A172QXW9</accession>
<name>A0A172QXW9_9CORY</name>
<dbReference type="AlphaFoldDB" id="A0A172QXW9"/>
<dbReference type="EMBL" id="CP015623">
    <property type="protein sequence ID" value="ANE05490.1"/>
    <property type="molecule type" value="Genomic_DNA"/>
</dbReference>
<evidence type="ECO:0000313" key="1">
    <source>
        <dbReference type="EMBL" id="ANE05490.1"/>
    </source>
</evidence>
<keyword evidence="2" id="KW-1185">Reference proteome</keyword>
<keyword evidence="1" id="KW-0614">Plasmid</keyword>
<dbReference type="KEGG" id="ccjz:ccrud_14205"/>
<dbReference type="Proteomes" id="UP000076929">
    <property type="component" value="Plasmid pCRULAC1"/>
</dbReference>
<protein>
    <submittedName>
        <fullName evidence="1">Uncharacterized protein</fullName>
    </submittedName>
</protein>